<name>A0AAV7I4N1_COTGL</name>
<proteinExistence type="predicted"/>
<comment type="caution">
    <text evidence="1">The sequence shown here is derived from an EMBL/GenBank/DDBJ whole genome shotgun (WGS) entry which is preliminary data.</text>
</comment>
<protein>
    <submittedName>
        <fullName evidence="1">Uncharacterized protein</fullName>
    </submittedName>
</protein>
<dbReference type="AlphaFoldDB" id="A0AAV7I4N1"/>
<accession>A0AAV7I4N1</accession>
<gene>
    <name evidence="1" type="ORF">KQX54_013565</name>
</gene>
<dbReference type="Proteomes" id="UP000826195">
    <property type="component" value="Unassembled WGS sequence"/>
</dbReference>
<reference evidence="1 2" key="1">
    <citation type="journal article" date="2021" name="J. Hered.">
        <title>A chromosome-level genome assembly of the parasitoid wasp, Cotesia glomerata (Hymenoptera: Braconidae).</title>
        <authorList>
            <person name="Pinto B.J."/>
            <person name="Weis J.J."/>
            <person name="Gamble T."/>
            <person name="Ode P.J."/>
            <person name="Paul R."/>
            <person name="Zaspel J.M."/>
        </authorList>
    </citation>
    <scope>NUCLEOTIDE SEQUENCE [LARGE SCALE GENOMIC DNA]</scope>
    <source>
        <strain evidence="1">CgM1</strain>
    </source>
</reference>
<evidence type="ECO:0000313" key="2">
    <source>
        <dbReference type="Proteomes" id="UP000826195"/>
    </source>
</evidence>
<dbReference type="EMBL" id="JAHXZJ010002609">
    <property type="protein sequence ID" value="KAH0540156.1"/>
    <property type="molecule type" value="Genomic_DNA"/>
</dbReference>
<sequence length="96" mass="11000">MTIAQRFVEPLCTEESTESSGCSKRYTRTCTEVSKGAIPSHKIQDPTHGYVKEPNTYVHWTMMRTCTCFNGLRLLVVMFSFGPGEVEDRYTQVLVW</sequence>
<keyword evidence="2" id="KW-1185">Reference proteome</keyword>
<evidence type="ECO:0000313" key="1">
    <source>
        <dbReference type="EMBL" id="KAH0540156.1"/>
    </source>
</evidence>
<organism evidence="1 2">
    <name type="scientific">Cotesia glomerata</name>
    <name type="common">Lepidopteran parasitic wasp</name>
    <name type="synonym">Apanteles glomeratus</name>
    <dbReference type="NCBI Taxonomy" id="32391"/>
    <lineage>
        <taxon>Eukaryota</taxon>
        <taxon>Metazoa</taxon>
        <taxon>Ecdysozoa</taxon>
        <taxon>Arthropoda</taxon>
        <taxon>Hexapoda</taxon>
        <taxon>Insecta</taxon>
        <taxon>Pterygota</taxon>
        <taxon>Neoptera</taxon>
        <taxon>Endopterygota</taxon>
        <taxon>Hymenoptera</taxon>
        <taxon>Apocrita</taxon>
        <taxon>Ichneumonoidea</taxon>
        <taxon>Braconidae</taxon>
        <taxon>Microgastrinae</taxon>
        <taxon>Cotesia</taxon>
    </lineage>
</organism>